<dbReference type="GO" id="GO:0048586">
    <property type="term" value="P:regulation of long-day photoperiodism, flowering"/>
    <property type="evidence" value="ECO:0007669"/>
    <property type="project" value="UniProtKB-ARBA"/>
</dbReference>
<organism evidence="9 10">
    <name type="scientific">Cucurbita moschata</name>
    <name type="common">Winter crookneck squash</name>
    <name type="synonym">Cucurbita pepo var. moschata</name>
    <dbReference type="NCBI Taxonomy" id="3662"/>
    <lineage>
        <taxon>Eukaryota</taxon>
        <taxon>Viridiplantae</taxon>
        <taxon>Streptophyta</taxon>
        <taxon>Embryophyta</taxon>
        <taxon>Tracheophyta</taxon>
        <taxon>Spermatophyta</taxon>
        <taxon>Magnoliopsida</taxon>
        <taxon>eudicotyledons</taxon>
        <taxon>Gunneridae</taxon>
        <taxon>Pentapetalae</taxon>
        <taxon>rosids</taxon>
        <taxon>fabids</taxon>
        <taxon>Cucurbitales</taxon>
        <taxon>Cucurbitaceae</taxon>
        <taxon>Cucurbiteae</taxon>
        <taxon>Cucurbita</taxon>
    </lineage>
</organism>
<evidence type="ECO:0000259" key="7">
    <source>
        <dbReference type="Pfam" id="PF05712"/>
    </source>
</evidence>
<dbReference type="Pfam" id="PF05712">
    <property type="entry name" value="MRG"/>
    <property type="match status" value="1"/>
</dbReference>
<dbReference type="SUPFAM" id="SSF54160">
    <property type="entry name" value="Chromo domain-like"/>
    <property type="match status" value="1"/>
</dbReference>
<feature type="domain" description="MSL3 chromodomain-like" evidence="8">
    <location>
        <begin position="39"/>
        <end position="106"/>
    </location>
</feature>
<keyword evidence="2" id="KW-0156">Chromatin regulator</keyword>
<comment type="subcellular location">
    <subcellularLocation>
        <location evidence="1">Nucleus</location>
    </subcellularLocation>
</comment>
<dbReference type="GO" id="GO:0005634">
    <property type="term" value="C:nucleus"/>
    <property type="evidence" value="ECO:0007669"/>
    <property type="project" value="UniProtKB-SubCell"/>
</dbReference>
<dbReference type="GO" id="GO:0006355">
    <property type="term" value="P:regulation of DNA-templated transcription"/>
    <property type="evidence" value="ECO:0007669"/>
    <property type="project" value="InterPro"/>
</dbReference>
<dbReference type="Proteomes" id="UP000504609">
    <property type="component" value="Unplaced"/>
</dbReference>
<dbReference type="GO" id="GO:0000123">
    <property type="term" value="C:histone acetyltransferase complex"/>
    <property type="evidence" value="ECO:0007669"/>
    <property type="project" value="TreeGrafter"/>
</dbReference>
<dbReference type="GO" id="GO:1990841">
    <property type="term" value="F:promoter-specific chromatin binding"/>
    <property type="evidence" value="ECO:0007669"/>
    <property type="project" value="UniProtKB-ARBA"/>
</dbReference>
<feature type="domain" description="MRG" evidence="7">
    <location>
        <begin position="130"/>
        <end position="286"/>
    </location>
</feature>
<gene>
    <name evidence="10" type="primary">LOC111443289</name>
</gene>
<feature type="region of interest" description="Disordered" evidence="6">
    <location>
        <begin position="105"/>
        <end position="137"/>
    </location>
</feature>
<dbReference type="FunFam" id="1.10.274.30:FF:000005">
    <property type="entry name" value="Chromatin modification-related protein EAF3"/>
    <property type="match status" value="1"/>
</dbReference>
<evidence type="ECO:0000256" key="6">
    <source>
        <dbReference type="SAM" id="MobiDB-lite"/>
    </source>
</evidence>
<dbReference type="KEGG" id="cmos:111443289"/>
<keyword evidence="5" id="KW-0539">Nucleus</keyword>
<evidence type="ECO:0000313" key="9">
    <source>
        <dbReference type="Proteomes" id="UP000504609"/>
    </source>
</evidence>
<accession>A0A6J1FES5</accession>
<protein>
    <submittedName>
        <fullName evidence="10">Protein MRG1-like isoform X1</fullName>
    </submittedName>
</protein>
<keyword evidence="9" id="KW-1185">Reference proteome</keyword>
<sequence>MGSPDSRVASDSADTTSKNDSEDDDENGVHSPPSHPCPFSEGEKVLAFHSFLIYEAKVLKTEYQLKEWRCYVHYLGWSKTWDEWVGLDRLLKFTEENVQKQLELNEKRGTDKKAARASQIKPKNVVKGRKRKNDASKEKNAVNVEKLVSIQIPLKLKKQLVDDSEFVTHLGKLVKLPRTPNVEDIMKKYLEYRLKKDGTKDESVGEIVKGLICYFDKALPAMLLYKSERQQYEELIVHDVSPSSIYGAEHLLRLFVRLPELLSQANIEEETLTELQQKLVDLLKYLFLSSLPCALRHYCGFLSCFDAYVCCRFLRKNQNTFFLSSYHVPENMETSTNNADD</sequence>
<dbReference type="InterPro" id="IPR026541">
    <property type="entry name" value="MRG_dom"/>
</dbReference>
<dbReference type="RefSeq" id="XP_022936815.1">
    <property type="nucleotide sequence ID" value="XM_023081047.1"/>
</dbReference>
<dbReference type="InterPro" id="IPR008676">
    <property type="entry name" value="MRG"/>
</dbReference>
<dbReference type="GeneID" id="111443289"/>
<dbReference type="PANTHER" id="PTHR10880">
    <property type="entry name" value="MORTALITY FACTOR 4-LIKE PROTEIN"/>
    <property type="match status" value="1"/>
</dbReference>
<dbReference type="Gene3D" id="1.10.274.30">
    <property type="entry name" value="MRG domain"/>
    <property type="match status" value="1"/>
</dbReference>
<dbReference type="PANTHER" id="PTHR10880:SF44">
    <property type="entry name" value="PROTEIN MRG2"/>
    <property type="match status" value="1"/>
</dbReference>
<feature type="compositionally biased region" description="Basic and acidic residues" evidence="6">
    <location>
        <begin position="105"/>
        <end position="114"/>
    </location>
</feature>
<reference evidence="10" key="1">
    <citation type="submission" date="2025-08" db="UniProtKB">
        <authorList>
            <consortium name="RefSeq"/>
        </authorList>
    </citation>
    <scope>IDENTIFICATION</scope>
    <source>
        <tissue evidence="10">Young leaves</tissue>
    </source>
</reference>
<dbReference type="Pfam" id="PF22732">
    <property type="entry name" value="MSL3_chromo-like"/>
    <property type="match status" value="1"/>
</dbReference>
<evidence type="ECO:0000256" key="5">
    <source>
        <dbReference type="ARBA" id="ARBA00023242"/>
    </source>
</evidence>
<feature type="region of interest" description="Disordered" evidence="6">
    <location>
        <begin position="1"/>
        <end position="38"/>
    </location>
</feature>
<dbReference type="InterPro" id="IPR016197">
    <property type="entry name" value="Chromo-like_dom_sf"/>
</dbReference>
<dbReference type="Gene3D" id="2.30.30.140">
    <property type="match status" value="1"/>
</dbReference>
<dbReference type="AlphaFoldDB" id="A0A6J1FES5"/>
<evidence type="ECO:0000259" key="8">
    <source>
        <dbReference type="Pfam" id="PF22732"/>
    </source>
</evidence>
<dbReference type="PROSITE" id="PS51640">
    <property type="entry name" value="MRG"/>
    <property type="match status" value="1"/>
</dbReference>
<evidence type="ECO:0000313" key="10">
    <source>
        <dbReference type="RefSeq" id="XP_022936815.1"/>
    </source>
</evidence>
<evidence type="ECO:0000256" key="2">
    <source>
        <dbReference type="ARBA" id="ARBA00022853"/>
    </source>
</evidence>
<keyword evidence="3" id="KW-0805">Transcription regulation</keyword>
<dbReference type="InterPro" id="IPR053820">
    <property type="entry name" value="MSL3_chromo-like"/>
</dbReference>
<name>A0A6J1FES5_CUCMO</name>
<proteinExistence type="predicted"/>
<evidence type="ECO:0000256" key="3">
    <source>
        <dbReference type="ARBA" id="ARBA00023015"/>
    </source>
</evidence>
<dbReference type="PIRSF" id="PIRSF038133">
    <property type="entry name" value="HAT_Nua4_EAF3/MRG15"/>
    <property type="match status" value="1"/>
</dbReference>
<evidence type="ECO:0000256" key="4">
    <source>
        <dbReference type="ARBA" id="ARBA00023163"/>
    </source>
</evidence>
<keyword evidence="4" id="KW-0804">Transcription</keyword>
<dbReference type="GO" id="GO:0006325">
    <property type="term" value="P:chromatin organization"/>
    <property type="evidence" value="ECO:0007669"/>
    <property type="project" value="UniProtKB-KW"/>
</dbReference>
<evidence type="ECO:0000256" key="1">
    <source>
        <dbReference type="ARBA" id="ARBA00004123"/>
    </source>
</evidence>
<dbReference type="CDD" id="cd18983">
    <property type="entry name" value="CBD_MSL3_like"/>
    <property type="match status" value="1"/>
</dbReference>
<dbReference type="InterPro" id="IPR038217">
    <property type="entry name" value="MRG_C_sf"/>
</dbReference>